<keyword evidence="2" id="KW-0812">Transmembrane</keyword>
<accession>A0A9Q0AHM9</accession>
<evidence type="ECO:0000256" key="2">
    <source>
        <dbReference type="SAM" id="Phobius"/>
    </source>
</evidence>
<keyword evidence="2" id="KW-0472">Membrane</keyword>
<feature type="transmembrane region" description="Helical" evidence="2">
    <location>
        <begin position="132"/>
        <end position="154"/>
    </location>
</feature>
<feature type="region of interest" description="Disordered" evidence="1">
    <location>
        <begin position="1"/>
        <end position="105"/>
    </location>
</feature>
<reference evidence="3" key="1">
    <citation type="submission" date="2021-03" db="EMBL/GenBank/DDBJ databases">
        <title>Revisited historic fungal species revealed as producer of novel bioactive compounds through whole genome sequencing and comparative genomics.</title>
        <authorList>
            <person name="Vignolle G.A."/>
            <person name="Hochenegger N."/>
            <person name="Mach R.L."/>
            <person name="Mach-Aigner A.R."/>
            <person name="Javad Rahimi M."/>
            <person name="Salim K.A."/>
            <person name="Chan C.M."/>
            <person name="Lim L.B.L."/>
            <person name="Cai F."/>
            <person name="Druzhinina I.S."/>
            <person name="U'Ren J.M."/>
            <person name="Derntl C."/>
        </authorList>
    </citation>
    <scope>NUCLEOTIDE SEQUENCE</scope>
    <source>
        <strain evidence="3">TUCIM 5799</strain>
    </source>
</reference>
<name>A0A9Q0AHM9_9PEZI</name>
<evidence type="ECO:0000313" key="4">
    <source>
        <dbReference type="Proteomes" id="UP000829685"/>
    </source>
</evidence>
<gene>
    <name evidence="3" type="ORF">JX265_011296</name>
</gene>
<dbReference type="AlphaFoldDB" id="A0A9Q0AHM9"/>
<protein>
    <submittedName>
        <fullName evidence="3">Uncharacterized protein</fullName>
    </submittedName>
</protein>
<evidence type="ECO:0000256" key="1">
    <source>
        <dbReference type="SAM" id="MobiDB-lite"/>
    </source>
</evidence>
<evidence type="ECO:0000313" key="3">
    <source>
        <dbReference type="EMBL" id="KAI1857095.1"/>
    </source>
</evidence>
<proteinExistence type="predicted"/>
<sequence length="346" mass="35868">MQDPDGQKVLAGPLFRPAQPGLEVTQPAHDGYDAVTATPYGPGAHTLRQAESQQRLRPRVSQPDFSLPQRAGSARSDPCEGPIPHYPSANPSSWGPGPHDAGQGPVRMEAFKIDEPPPLQPKEPTRILGLRVLTFWLVILALVLVVSAGLAAGLTVGLQRRSIIAASTAATGTNVQGVSSPAPTNPWCPRASSGVATVTPNDASGTSIRLSTEVAQTFAIQCDTQYPAGRGAGNPGVRDILLAYAPDMLACVALCAQYNAGYSNAVGDDAAVGAGLCVAVSLVKADAEFCYLKNATGVNDTRANVAEGVGVDSAVLLGDWASLSEGQLWERFGGASRVFGNESFGV</sequence>
<comment type="caution">
    <text evidence="3">The sequence shown here is derived from an EMBL/GenBank/DDBJ whole genome shotgun (WGS) entry which is preliminary data.</text>
</comment>
<dbReference type="EMBL" id="JAFIMR010000041">
    <property type="protein sequence ID" value="KAI1857095.1"/>
    <property type="molecule type" value="Genomic_DNA"/>
</dbReference>
<organism evidence="3 4">
    <name type="scientific">Neoarthrinium moseri</name>
    <dbReference type="NCBI Taxonomy" id="1658444"/>
    <lineage>
        <taxon>Eukaryota</taxon>
        <taxon>Fungi</taxon>
        <taxon>Dikarya</taxon>
        <taxon>Ascomycota</taxon>
        <taxon>Pezizomycotina</taxon>
        <taxon>Sordariomycetes</taxon>
        <taxon>Xylariomycetidae</taxon>
        <taxon>Amphisphaeriales</taxon>
        <taxon>Apiosporaceae</taxon>
        <taxon>Neoarthrinium</taxon>
    </lineage>
</organism>
<keyword evidence="2" id="KW-1133">Transmembrane helix</keyword>
<dbReference type="Proteomes" id="UP000829685">
    <property type="component" value="Unassembled WGS sequence"/>
</dbReference>
<keyword evidence="4" id="KW-1185">Reference proteome</keyword>